<evidence type="ECO:0008006" key="3">
    <source>
        <dbReference type="Google" id="ProtNLM"/>
    </source>
</evidence>
<comment type="caution">
    <text evidence="1">The sequence shown here is derived from an EMBL/GenBank/DDBJ whole genome shotgun (WGS) entry which is preliminary data.</text>
</comment>
<protein>
    <recommendedName>
        <fullName evidence="3">DUF1735 domain-containing protein</fullName>
    </recommendedName>
</protein>
<keyword evidence="2" id="KW-1185">Reference proteome</keyword>
<dbReference type="Proteomes" id="UP001597509">
    <property type="component" value="Unassembled WGS sequence"/>
</dbReference>
<reference evidence="2" key="1">
    <citation type="journal article" date="2019" name="Int. J. Syst. Evol. Microbiol.">
        <title>The Global Catalogue of Microorganisms (GCM) 10K type strain sequencing project: providing services to taxonomists for standard genome sequencing and annotation.</title>
        <authorList>
            <consortium name="The Broad Institute Genomics Platform"/>
            <consortium name="The Broad Institute Genome Sequencing Center for Infectious Disease"/>
            <person name="Wu L."/>
            <person name="Ma J."/>
        </authorList>
    </citation>
    <scope>NUCLEOTIDE SEQUENCE [LARGE SCALE GENOMIC DNA]</scope>
    <source>
        <strain evidence="2">KCTC 22209</strain>
    </source>
</reference>
<organism evidence="1 2">
    <name type="scientific">Sphingobacterium anhuiense</name>
    <dbReference type="NCBI Taxonomy" id="493780"/>
    <lineage>
        <taxon>Bacteria</taxon>
        <taxon>Pseudomonadati</taxon>
        <taxon>Bacteroidota</taxon>
        <taxon>Sphingobacteriia</taxon>
        <taxon>Sphingobacteriales</taxon>
        <taxon>Sphingobacteriaceae</taxon>
        <taxon>Sphingobacterium</taxon>
    </lineage>
</organism>
<proteinExistence type="predicted"/>
<evidence type="ECO:0000313" key="1">
    <source>
        <dbReference type="EMBL" id="MFD2906891.1"/>
    </source>
</evidence>
<accession>A0ABW5Z421</accession>
<dbReference type="PROSITE" id="PS51257">
    <property type="entry name" value="PROKAR_LIPOPROTEIN"/>
    <property type="match status" value="1"/>
</dbReference>
<dbReference type="EMBL" id="JBHUPE010000020">
    <property type="protein sequence ID" value="MFD2906891.1"/>
    <property type="molecule type" value="Genomic_DNA"/>
</dbReference>
<sequence>MKRILLALLIGGATLTSLSSCTKEYITNFLPGVTYTTAVPTADWDLIAGTDTYVVELDFPELDKKYFDLGTVTVAMKTKSNPNQYEIIPAEIDNYSYSANYSIGKVKIYAKDIGTSSIIKSPEDMTVKITLTDADNGGN</sequence>
<dbReference type="RefSeq" id="WP_380924170.1">
    <property type="nucleotide sequence ID" value="NZ_JBHUPE010000020.1"/>
</dbReference>
<gene>
    <name evidence="1" type="ORF">ACFS6I_23410</name>
</gene>
<name>A0ABW5Z421_9SPHI</name>
<evidence type="ECO:0000313" key="2">
    <source>
        <dbReference type="Proteomes" id="UP001597509"/>
    </source>
</evidence>